<sequence>MCSYGSRFGRSKTQCARHYDSRKSKGGLEVQKLLVKQIYLDASTSMAKPKGDLISVFKQSPAGDGRTRHFSGKLGKRSSLLFSMHQWFACLPHLHDRRSESGASAWRKSNILHCDEYLLLSRQYWPHIEIDDNLFVPLRSPDIRLSRILQLLHPPHIIGKYYSLGIRAAEEGHKVTVEREGCARPTPNLVLVQKSFHLEASGVLRFYSLWV</sequence>
<dbReference type="GeneID" id="85353061"/>
<name>A0AA39KFC7_ARMTA</name>
<gene>
    <name evidence="1" type="ORF">EV420DRAFT_1478608</name>
</gene>
<accession>A0AA39KFC7</accession>
<evidence type="ECO:0000313" key="2">
    <source>
        <dbReference type="Proteomes" id="UP001175211"/>
    </source>
</evidence>
<keyword evidence="2" id="KW-1185">Reference proteome</keyword>
<protein>
    <submittedName>
        <fullName evidence="1">Uncharacterized protein</fullName>
    </submittedName>
</protein>
<dbReference type="Proteomes" id="UP001175211">
    <property type="component" value="Unassembled WGS sequence"/>
</dbReference>
<dbReference type="AlphaFoldDB" id="A0AA39KFC7"/>
<comment type="caution">
    <text evidence="1">The sequence shown here is derived from an EMBL/GenBank/DDBJ whole genome shotgun (WGS) entry which is preliminary data.</text>
</comment>
<dbReference type="RefSeq" id="XP_060332201.1">
    <property type="nucleotide sequence ID" value="XM_060469513.1"/>
</dbReference>
<evidence type="ECO:0000313" key="1">
    <source>
        <dbReference type="EMBL" id="KAK0460075.1"/>
    </source>
</evidence>
<dbReference type="EMBL" id="JAUEPS010000013">
    <property type="protein sequence ID" value="KAK0460075.1"/>
    <property type="molecule type" value="Genomic_DNA"/>
</dbReference>
<proteinExistence type="predicted"/>
<reference evidence="1" key="1">
    <citation type="submission" date="2023-06" db="EMBL/GenBank/DDBJ databases">
        <authorList>
            <consortium name="Lawrence Berkeley National Laboratory"/>
            <person name="Ahrendt S."/>
            <person name="Sahu N."/>
            <person name="Indic B."/>
            <person name="Wong-Bajracharya J."/>
            <person name="Merenyi Z."/>
            <person name="Ke H.-M."/>
            <person name="Monk M."/>
            <person name="Kocsube S."/>
            <person name="Drula E."/>
            <person name="Lipzen A."/>
            <person name="Balint B."/>
            <person name="Henrissat B."/>
            <person name="Andreopoulos B."/>
            <person name="Martin F.M."/>
            <person name="Harder C.B."/>
            <person name="Rigling D."/>
            <person name="Ford K.L."/>
            <person name="Foster G.D."/>
            <person name="Pangilinan J."/>
            <person name="Papanicolaou A."/>
            <person name="Barry K."/>
            <person name="LaButti K."/>
            <person name="Viragh M."/>
            <person name="Koriabine M."/>
            <person name="Yan M."/>
            <person name="Riley R."/>
            <person name="Champramary S."/>
            <person name="Plett K.L."/>
            <person name="Tsai I.J."/>
            <person name="Slot J."/>
            <person name="Sipos G."/>
            <person name="Plett J."/>
            <person name="Nagy L.G."/>
            <person name="Grigoriev I.V."/>
        </authorList>
    </citation>
    <scope>NUCLEOTIDE SEQUENCE</scope>
    <source>
        <strain evidence="1">CCBAS 213</strain>
    </source>
</reference>
<organism evidence="1 2">
    <name type="scientific">Armillaria tabescens</name>
    <name type="common">Ringless honey mushroom</name>
    <name type="synonym">Agaricus tabescens</name>
    <dbReference type="NCBI Taxonomy" id="1929756"/>
    <lineage>
        <taxon>Eukaryota</taxon>
        <taxon>Fungi</taxon>
        <taxon>Dikarya</taxon>
        <taxon>Basidiomycota</taxon>
        <taxon>Agaricomycotina</taxon>
        <taxon>Agaricomycetes</taxon>
        <taxon>Agaricomycetidae</taxon>
        <taxon>Agaricales</taxon>
        <taxon>Marasmiineae</taxon>
        <taxon>Physalacriaceae</taxon>
        <taxon>Desarmillaria</taxon>
    </lineage>
</organism>